<evidence type="ECO:0000256" key="13">
    <source>
        <dbReference type="PROSITE-ProRule" id="PRU00110"/>
    </source>
</evidence>
<dbReference type="SMART" id="SM01079">
    <property type="entry name" value="CHASE"/>
    <property type="match status" value="1"/>
</dbReference>
<protein>
    <recommendedName>
        <fullName evidence="3">histidine kinase</fullName>
        <ecNumber evidence="3">2.7.13.3</ecNumber>
    </recommendedName>
</protein>
<evidence type="ECO:0000256" key="12">
    <source>
        <dbReference type="ARBA" id="ARBA00023136"/>
    </source>
</evidence>
<dbReference type="PROSITE" id="PS50112">
    <property type="entry name" value="PAS"/>
    <property type="match status" value="1"/>
</dbReference>
<dbReference type="SUPFAM" id="SSF52172">
    <property type="entry name" value="CheY-like"/>
    <property type="match status" value="1"/>
</dbReference>
<dbReference type="Pfam" id="PF02518">
    <property type="entry name" value="HATPase_c"/>
    <property type="match status" value="1"/>
</dbReference>
<evidence type="ECO:0000256" key="3">
    <source>
        <dbReference type="ARBA" id="ARBA00012438"/>
    </source>
</evidence>
<dbReference type="EC" id="2.7.13.3" evidence="3"/>
<dbReference type="Gene3D" id="1.10.287.130">
    <property type="match status" value="1"/>
</dbReference>
<feature type="transmembrane region" description="Helical" evidence="16">
    <location>
        <begin position="9"/>
        <end position="30"/>
    </location>
</feature>
<dbReference type="Pfam" id="PF03924">
    <property type="entry name" value="CHASE"/>
    <property type="match status" value="1"/>
</dbReference>
<dbReference type="OrthoDB" id="5563233at2"/>
<dbReference type="PROSITE" id="PS50894">
    <property type="entry name" value="HPT"/>
    <property type="match status" value="1"/>
</dbReference>
<dbReference type="InterPro" id="IPR006189">
    <property type="entry name" value="CHASE_dom"/>
</dbReference>
<feature type="coiled-coil region" evidence="15">
    <location>
        <begin position="613"/>
        <end position="647"/>
    </location>
</feature>
<comment type="catalytic activity">
    <reaction evidence="1">
        <text>ATP + protein L-histidine = ADP + protein N-phospho-L-histidine.</text>
        <dbReference type="EC" id="2.7.13.3"/>
    </reaction>
</comment>
<dbReference type="SMART" id="SM00448">
    <property type="entry name" value="REC"/>
    <property type="match status" value="1"/>
</dbReference>
<keyword evidence="9" id="KW-0067">ATP-binding</keyword>
<dbReference type="Proteomes" id="UP000250079">
    <property type="component" value="Chromosome"/>
</dbReference>
<dbReference type="Pfam" id="PF00072">
    <property type="entry name" value="Response_reg"/>
    <property type="match status" value="1"/>
</dbReference>
<dbReference type="GO" id="GO:0000155">
    <property type="term" value="F:phosphorelay sensor kinase activity"/>
    <property type="evidence" value="ECO:0007669"/>
    <property type="project" value="InterPro"/>
</dbReference>
<evidence type="ECO:0000256" key="4">
    <source>
        <dbReference type="ARBA" id="ARBA00022553"/>
    </source>
</evidence>
<dbReference type="InterPro" id="IPR035965">
    <property type="entry name" value="PAS-like_dom_sf"/>
</dbReference>
<evidence type="ECO:0000259" key="22">
    <source>
        <dbReference type="PROSITE" id="PS50894"/>
    </source>
</evidence>
<dbReference type="Gene3D" id="1.20.120.160">
    <property type="entry name" value="HPT domain"/>
    <property type="match status" value="1"/>
</dbReference>
<evidence type="ECO:0000313" key="23">
    <source>
        <dbReference type="EMBL" id="ASJ75692.1"/>
    </source>
</evidence>
<dbReference type="CDD" id="cd00088">
    <property type="entry name" value="HPT"/>
    <property type="match status" value="1"/>
</dbReference>
<dbReference type="InterPro" id="IPR000014">
    <property type="entry name" value="PAS"/>
</dbReference>
<keyword evidence="24" id="KW-1185">Reference proteome</keyword>
<comment type="subcellular location">
    <subcellularLocation>
        <location evidence="2">Membrane</location>
    </subcellularLocation>
</comment>
<dbReference type="FunFam" id="3.30.565.10:FF:000010">
    <property type="entry name" value="Sensor histidine kinase RcsC"/>
    <property type="match status" value="1"/>
</dbReference>
<dbReference type="PANTHER" id="PTHR45339">
    <property type="entry name" value="HYBRID SIGNAL TRANSDUCTION HISTIDINE KINASE J"/>
    <property type="match status" value="1"/>
</dbReference>
<dbReference type="InterPro" id="IPR001789">
    <property type="entry name" value="Sig_transdc_resp-reg_receiver"/>
</dbReference>
<dbReference type="SMART" id="SM00387">
    <property type="entry name" value="HATPase_c"/>
    <property type="match status" value="1"/>
</dbReference>
<dbReference type="Gene3D" id="3.30.450.350">
    <property type="entry name" value="CHASE domain"/>
    <property type="match status" value="1"/>
</dbReference>
<dbReference type="KEGG" id="gai:IMCC3135_28200"/>
<feature type="domain" description="CHASE" evidence="21">
    <location>
        <begin position="73"/>
        <end position="298"/>
    </location>
</feature>
<feature type="transmembrane region" description="Helical" evidence="16">
    <location>
        <begin position="312"/>
        <end position="336"/>
    </location>
</feature>
<dbReference type="InterPro" id="IPR008207">
    <property type="entry name" value="Sig_transdc_His_kin_Hpt_dom"/>
</dbReference>
<dbReference type="EMBL" id="CP018632">
    <property type="protein sequence ID" value="ASJ75692.1"/>
    <property type="molecule type" value="Genomic_DNA"/>
</dbReference>
<evidence type="ECO:0000256" key="1">
    <source>
        <dbReference type="ARBA" id="ARBA00000085"/>
    </source>
</evidence>
<evidence type="ECO:0000259" key="17">
    <source>
        <dbReference type="PROSITE" id="PS50109"/>
    </source>
</evidence>
<feature type="domain" description="Histidine kinase" evidence="17">
    <location>
        <begin position="654"/>
        <end position="878"/>
    </location>
</feature>
<keyword evidence="7" id="KW-0547">Nucleotide-binding</keyword>
<dbReference type="Gene3D" id="3.30.450.20">
    <property type="entry name" value="PAS domain"/>
    <property type="match status" value="2"/>
</dbReference>
<evidence type="ECO:0000256" key="7">
    <source>
        <dbReference type="ARBA" id="ARBA00022741"/>
    </source>
</evidence>
<evidence type="ECO:0000256" key="10">
    <source>
        <dbReference type="ARBA" id="ARBA00022989"/>
    </source>
</evidence>
<feature type="domain" description="PAC" evidence="20">
    <location>
        <begin position="431"/>
        <end position="483"/>
    </location>
</feature>
<dbReference type="PROSITE" id="PS50839">
    <property type="entry name" value="CHASE"/>
    <property type="match status" value="1"/>
</dbReference>
<keyword evidence="11" id="KW-0902">Two-component regulatory system</keyword>
<keyword evidence="12 16" id="KW-0472">Membrane</keyword>
<evidence type="ECO:0000256" key="2">
    <source>
        <dbReference type="ARBA" id="ARBA00004370"/>
    </source>
</evidence>
<dbReference type="GO" id="GO:0005524">
    <property type="term" value="F:ATP binding"/>
    <property type="evidence" value="ECO:0007669"/>
    <property type="project" value="UniProtKB-KW"/>
</dbReference>
<dbReference type="InterPro" id="IPR000700">
    <property type="entry name" value="PAS-assoc_C"/>
</dbReference>
<dbReference type="CDD" id="cd00130">
    <property type="entry name" value="PAS"/>
    <property type="match status" value="1"/>
</dbReference>
<dbReference type="Pfam" id="PF00512">
    <property type="entry name" value="HisKA"/>
    <property type="match status" value="1"/>
</dbReference>
<dbReference type="InterPro" id="IPR003661">
    <property type="entry name" value="HisK_dim/P_dom"/>
</dbReference>
<dbReference type="PROSITE" id="PS50109">
    <property type="entry name" value="HIS_KIN"/>
    <property type="match status" value="1"/>
</dbReference>
<dbReference type="PROSITE" id="PS50113">
    <property type="entry name" value="PAC"/>
    <property type="match status" value="2"/>
</dbReference>
<dbReference type="Pfam" id="PF01627">
    <property type="entry name" value="Hpt"/>
    <property type="match status" value="1"/>
</dbReference>
<name>A0A2Z2NW67_9GAMM</name>
<evidence type="ECO:0000259" key="18">
    <source>
        <dbReference type="PROSITE" id="PS50110"/>
    </source>
</evidence>
<dbReference type="PANTHER" id="PTHR45339:SF5">
    <property type="entry name" value="HISTIDINE KINASE"/>
    <property type="match status" value="1"/>
</dbReference>
<feature type="domain" description="PAC" evidence="20">
    <location>
        <begin position="555"/>
        <end position="611"/>
    </location>
</feature>
<dbReference type="InterPro" id="IPR003594">
    <property type="entry name" value="HATPase_dom"/>
</dbReference>
<evidence type="ECO:0000259" key="21">
    <source>
        <dbReference type="PROSITE" id="PS50839"/>
    </source>
</evidence>
<dbReference type="NCBIfam" id="TIGR00229">
    <property type="entry name" value="sensory_box"/>
    <property type="match status" value="1"/>
</dbReference>
<dbReference type="RefSeq" id="WP_088920578.1">
    <property type="nucleotide sequence ID" value="NZ_CP018632.1"/>
</dbReference>
<dbReference type="SUPFAM" id="SSF55874">
    <property type="entry name" value="ATPase domain of HSP90 chaperone/DNA topoisomerase II/histidine kinase"/>
    <property type="match status" value="1"/>
</dbReference>
<feature type="domain" description="Response regulatory" evidence="18">
    <location>
        <begin position="1051"/>
        <end position="1168"/>
    </location>
</feature>
<dbReference type="PROSITE" id="PS50110">
    <property type="entry name" value="RESPONSE_REGULATORY"/>
    <property type="match status" value="1"/>
</dbReference>
<dbReference type="FunFam" id="1.10.287.130:FF:000004">
    <property type="entry name" value="Ethylene receptor 1"/>
    <property type="match status" value="1"/>
</dbReference>
<evidence type="ECO:0000256" key="5">
    <source>
        <dbReference type="ARBA" id="ARBA00022679"/>
    </source>
</evidence>
<dbReference type="InterPro" id="IPR036890">
    <property type="entry name" value="HATPase_C_sf"/>
</dbReference>
<gene>
    <name evidence="23" type="primary">bvgS</name>
    <name evidence="23" type="ORF">IMCC3135_28200</name>
</gene>
<keyword evidence="5 23" id="KW-0808">Transferase</keyword>
<dbReference type="InterPro" id="IPR042240">
    <property type="entry name" value="CHASE_sf"/>
</dbReference>
<evidence type="ECO:0000256" key="8">
    <source>
        <dbReference type="ARBA" id="ARBA00022777"/>
    </source>
</evidence>
<dbReference type="InterPro" id="IPR011006">
    <property type="entry name" value="CheY-like_superfamily"/>
</dbReference>
<dbReference type="InterPro" id="IPR013656">
    <property type="entry name" value="PAS_4"/>
</dbReference>
<keyword evidence="15" id="KW-0175">Coiled coil</keyword>
<dbReference type="SUPFAM" id="SSF55785">
    <property type="entry name" value="PYP-like sensor domain (PAS domain)"/>
    <property type="match status" value="2"/>
</dbReference>
<dbReference type="InterPro" id="IPR036641">
    <property type="entry name" value="HPT_dom_sf"/>
</dbReference>
<evidence type="ECO:0000313" key="24">
    <source>
        <dbReference type="Proteomes" id="UP000250079"/>
    </source>
</evidence>
<proteinExistence type="predicted"/>
<dbReference type="InterPro" id="IPR005467">
    <property type="entry name" value="His_kinase_dom"/>
</dbReference>
<evidence type="ECO:0000256" key="11">
    <source>
        <dbReference type="ARBA" id="ARBA00023012"/>
    </source>
</evidence>
<evidence type="ECO:0000256" key="6">
    <source>
        <dbReference type="ARBA" id="ARBA00022692"/>
    </source>
</evidence>
<dbReference type="SMART" id="SM00388">
    <property type="entry name" value="HisKA"/>
    <property type="match status" value="1"/>
</dbReference>
<dbReference type="Gene3D" id="3.30.565.10">
    <property type="entry name" value="Histidine kinase-like ATPase, C-terminal domain"/>
    <property type="match status" value="1"/>
</dbReference>
<dbReference type="SUPFAM" id="SSF47384">
    <property type="entry name" value="Homodimeric domain of signal transducing histidine kinase"/>
    <property type="match status" value="1"/>
</dbReference>
<dbReference type="GO" id="GO:0005886">
    <property type="term" value="C:plasma membrane"/>
    <property type="evidence" value="ECO:0007669"/>
    <property type="project" value="UniProtKB-SubCell"/>
</dbReference>
<dbReference type="CDD" id="cd00082">
    <property type="entry name" value="HisKA"/>
    <property type="match status" value="1"/>
</dbReference>
<evidence type="ECO:0000256" key="15">
    <source>
        <dbReference type="SAM" id="Coils"/>
    </source>
</evidence>
<evidence type="ECO:0000256" key="16">
    <source>
        <dbReference type="SAM" id="Phobius"/>
    </source>
</evidence>
<evidence type="ECO:0000259" key="19">
    <source>
        <dbReference type="PROSITE" id="PS50112"/>
    </source>
</evidence>
<evidence type="ECO:0000256" key="9">
    <source>
        <dbReference type="ARBA" id="ARBA00022840"/>
    </source>
</evidence>
<feature type="domain" description="PAS" evidence="19">
    <location>
        <begin position="484"/>
        <end position="528"/>
    </location>
</feature>
<evidence type="ECO:0000256" key="14">
    <source>
        <dbReference type="PROSITE-ProRule" id="PRU00169"/>
    </source>
</evidence>
<accession>A0A2Z2NW67</accession>
<feature type="modified residue" description="Phosphohistidine" evidence="13">
    <location>
        <position position="1247"/>
    </location>
</feature>
<organism evidence="23 24">
    <name type="scientific">Granulosicoccus antarcticus IMCC3135</name>
    <dbReference type="NCBI Taxonomy" id="1192854"/>
    <lineage>
        <taxon>Bacteria</taxon>
        <taxon>Pseudomonadati</taxon>
        <taxon>Pseudomonadota</taxon>
        <taxon>Gammaproteobacteria</taxon>
        <taxon>Chromatiales</taxon>
        <taxon>Granulosicoccaceae</taxon>
        <taxon>Granulosicoccus</taxon>
    </lineage>
</organism>
<dbReference type="Gene3D" id="3.40.50.2300">
    <property type="match status" value="1"/>
</dbReference>
<keyword evidence="4 14" id="KW-0597">Phosphoprotein</keyword>
<dbReference type="InterPro" id="IPR036097">
    <property type="entry name" value="HisK_dim/P_sf"/>
</dbReference>
<dbReference type="SUPFAM" id="SSF47226">
    <property type="entry name" value="Histidine-containing phosphotransfer domain, HPT domain"/>
    <property type="match status" value="1"/>
</dbReference>
<dbReference type="InterPro" id="IPR004358">
    <property type="entry name" value="Sig_transdc_His_kin-like_C"/>
</dbReference>
<dbReference type="SMART" id="SM00091">
    <property type="entry name" value="PAS"/>
    <property type="match status" value="2"/>
</dbReference>
<dbReference type="PRINTS" id="PR00344">
    <property type="entry name" value="BCTRLSENSOR"/>
</dbReference>
<reference evidence="23 24" key="1">
    <citation type="submission" date="2016-12" db="EMBL/GenBank/DDBJ databases">
        <authorList>
            <person name="Song W.-J."/>
            <person name="Kurnit D.M."/>
        </authorList>
    </citation>
    <scope>NUCLEOTIDE SEQUENCE [LARGE SCALE GENOMIC DNA]</scope>
    <source>
        <strain evidence="23 24">IMCC3135</strain>
    </source>
</reference>
<keyword evidence="6 16" id="KW-0812">Transmembrane</keyword>
<evidence type="ECO:0000259" key="20">
    <source>
        <dbReference type="PROSITE" id="PS50113"/>
    </source>
</evidence>
<feature type="modified residue" description="4-aspartylphosphate" evidence="14">
    <location>
        <position position="1100"/>
    </location>
</feature>
<dbReference type="Pfam" id="PF08448">
    <property type="entry name" value="PAS_4"/>
    <property type="match status" value="2"/>
</dbReference>
<dbReference type="CDD" id="cd16922">
    <property type="entry name" value="HATPase_EvgS-ArcB-TorS-like"/>
    <property type="match status" value="1"/>
</dbReference>
<keyword evidence="10 16" id="KW-1133">Transmembrane helix</keyword>
<sequence length="1312" mass="144758">MPNLKTRNFLVPHFVFVVLMMISIAGWQFASETLDSQSQSRFEQDATHLHEQIEARFNTYAQVLRGGVGLFNSSDIVTREEWHQYVSGLKLPRYFPAIRGVGFAAWVGGRENVDSFEKAIRDEGFPDYAIRPVEAREQYTAVIYLEPFTGGNRRALGYDMFTSPVRRSAMERARDTGEPALSGKLDLLKEVAGEEQTGFILYMPVYSSKTGAPLTEARRRETLFGFVMSPFRATDLMKGILRPGQSSINFQIYDGPSLSDESMLYDGASQLKIDRQSTPVQFETTKTVIIAGRLWTINYTSTPSFTKTTDSALPWILLVTGTLLSLLMSIVAWMLLSARMRVVQRTNELRKQSDINSVLLENLAEGVVACDADMTDVLMNKKAREWFQTDPSREVDMNWTNRLRMFEKDGTTPIAPGISPLFRAVAGATIQSEEICISEPGQESRFVLVTGGPLPDIDGQKSGAVLSLRDISEHRLAMKNIERQQAFLADVIDNIPNLISARDREGNHVLANKAYAESIYGMSPEELIAGCVTGAIDDSSPDVDEMQEAVAVIEKNMSLEYVRALTLLDGQQRWFSIGKLPIRSNKNSENIILTVASDITELKISEERISTMNQELESRVVARTTSLEEANRKLEEATQIAEAANLAKSSFLAVMSHEIRTPMNGVVGMVEVLMNESRNNDLLMSLQMVLDSAFSLLEIIDDILDFSKIEAGQFELENTECNITELIESVVRASVPLARKGNSTVSLYIDPEVPHSVLVDITRFRQLLTNLVGNAVKFSGKQLERSGHVEIRASVLQAESLSLQLDVIDNGVGMSQDTQEHIFDSFVQAESSITRRFGGSGLGLSICKRIVEMMHGEMVVESQLGEGSRFRVLLSLEVLSTKENAAEFENIEDVDCVLIESAEYNSADITEYLQLAGASVHEVADFSQAAATIHDTEHLAVLLCTAAHLKQSKADIDKPISSETGHVVLSREENTLGMHIRRLPTTHSGSNETISAVVVDYNALRRKSLIEAVAIAVGRASPEVMHTFAEENILPTLVPLGVNAAMAAGTCILVVEDDSVNRMVIKRQLAILGQTAEFAENGSEALEKWRAGSYGLVFTDLHMPIMDGYTMTKAIREEEPEGEHIPVVALTANALSGEPRRAAEAGVDGYLIKPLKLCALKDAVSQYLVLPIGNELELPDDLKEQSELVGNEIKVFDPEVLKQLLGDETEIIIECLQEFVVSLDGVGNTLVSSIKNQDWDSVDQLAHRLKSSSLSTGALEVWKLCKRIESARIKGELALLDSHADEMTLAIVEADTAINDFITNDASDRGPV</sequence>
<dbReference type="CDD" id="cd17546">
    <property type="entry name" value="REC_hyHK_CKI1_RcsC-like"/>
    <property type="match status" value="1"/>
</dbReference>
<keyword evidence="8" id="KW-0418">Kinase</keyword>
<feature type="domain" description="HPt" evidence="22">
    <location>
        <begin position="1208"/>
        <end position="1305"/>
    </location>
</feature>